<dbReference type="PROSITE" id="PS00211">
    <property type="entry name" value="ABC_TRANSPORTER_1"/>
    <property type="match status" value="1"/>
</dbReference>
<evidence type="ECO:0000313" key="9">
    <source>
        <dbReference type="EMBL" id="SOC24787.1"/>
    </source>
</evidence>
<dbReference type="Proteomes" id="UP000219068">
    <property type="component" value="Unassembled WGS sequence"/>
</dbReference>
<dbReference type="Pfam" id="PF00005">
    <property type="entry name" value="ABC_tran"/>
    <property type="match status" value="1"/>
</dbReference>
<dbReference type="InterPro" id="IPR003593">
    <property type="entry name" value="AAA+_ATPase"/>
</dbReference>
<keyword evidence="7" id="KW-0472">Membrane</keyword>
<evidence type="ECO:0000256" key="6">
    <source>
        <dbReference type="ARBA" id="ARBA00022967"/>
    </source>
</evidence>
<evidence type="ECO:0000256" key="2">
    <source>
        <dbReference type="ARBA" id="ARBA00022448"/>
    </source>
</evidence>
<dbReference type="InterPro" id="IPR050166">
    <property type="entry name" value="ABC_transporter_ATP-bind"/>
</dbReference>
<dbReference type="InterPro" id="IPR017871">
    <property type="entry name" value="ABC_transporter-like_CS"/>
</dbReference>
<organism evidence="9 10">
    <name type="scientific">Thalassospira xiamenensis</name>
    <dbReference type="NCBI Taxonomy" id="220697"/>
    <lineage>
        <taxon>Bacteria</taxon>
        <taxon>Pseudomonadati</taxon>
        <taxon>Pseudomonadota</taxon>
        <taxon>Alphaproteobacteria</taxon>
        <taxon>Rhodospirillales</taxon>
        <taxon>Thalassospiraceae</taxon>
        <taxon>Thalassospira</taxon>
    </lineage>
</organism>
<evidence type="ECO:0000256" key="3">
    <source>
        <dbReference type="ARBA" id="ARBA00022475"/>
    </source>
</evidence>
<protein>
    <submittedName>
        <fullName evidence="9">Sulfonate transport system ATP-binding protein</fullName>
    </submittedName>
</protein>
<dbReference type="AlphaFoldDB" id="A0A285TQX5"/>
<evidence type="ECO:0000256" key="4">
    <source>
        <dbReference type="ARBA" id="ARBA00022741"/>
    </source>
</evidence>
<keyword evidence="4" id="KW-0547">Nucleotide-binding</keyword>
<evidence type="ECO:0000256" key="7">
    <source>
        <dbReference type="ARBA" id="ARBA00023136"/>
    </source>
</evidence>
<proteinExistence type="inferred from homology"/>
<name>A0A285TQX5_9PROT</name>
<keyword evidence="3" id="KW-1003">Cell membrane</keyword>
<gene>
    <name evidence="9" type="ORF">SAMN05428964_104398</name>
</gene>
<dbReference type="GO" id="GO:0016887">
    <property type="term" value="F:ATP hydrolysis activity"/>
    <property type="evidence" value="ECO:0007669"/>
    <property type="project" value="InterPro"/>
</dbReference>
<evidence type="ECO:0000313" key="10">
    <source>
        <dbReference type="Proteomes" id="UP000219068"/>
    </source>
</evidence>
<keyword evidence="5 9" id="KW-0067">ATP-binding</keyword>
<dbReference type="SUPFAM" id="SSF52540">
    <property type="entry name" value="P-loop containing nucleoside triphosphate hydrolases"/>
    <property type="match status" value="1"/>
</dbReference>
<dbReference type="InterPro" id="IPR003439">
    <property type="entry name" value="ABC_transporter-like_ATP-bd"/>
</dbReference>
<reference evidence="9 10" key="1">
    <citation type="submission" date="2017-08" db="EMBL/GenBank/DDBJ databases">
        <authorList>
            <person name="de Groot N.N."/>
        </authorList>
    </citation>
    <scope>NUCLEOTIDE SEQUENCE [LARGE SCALE GENOMIC DNA]</scope>
    <source>
        <strain evidence="9 10">USBA 78</strain>
    </source>
</reference>
<dbReference type="PANTHER" id="PTHR42788">
    <property type="entry name" value="TAURINE IMPORT ATP-BINDING PROTEIN-RELATED"/>
    <property type="match status" value="1"/>
</dbReference>
<dbReference type="RefSeq" id="WP_097052559.1">
    <property type="nucleotide sequence ID" value="NZ_OBMM01000004.1"/>
</dbReference>
<feature type="domain" description="ABC transporter" evidence="8">
    <location>
        <begin position="32"/>
        <end position="256"/>
    </location>
</feature>
<accession>A0A285TQX5</accession>
<dbReference type="InterPro" id="IPR027417">
    <property type="entry name" value="P-loop_NTPase"/>
</dbReference>
<dbReference type="PROSITE" id="PS50893">
    <property type="entry name" value="ABC_TRANSPORTER_2"/>
    <property type="match status" value="1"/>
</dbReference>
<evidence type="ECO:0000256" key="1">
    <source>
        <dbReference type="ARBA" id="ARBA00005417"/>
    </source>
</evidence>
<dbReference type="EMBL" id="OBMM01000004">
    <property type="protein sequence ID" value="SOC24787.1"/>
    <property type="molecule type" value="Genomic_DNA"/>
</dbReference>
<evidence type="ECO:0000256" key="5">
    <source>
        <dbReference type="ARBA" id="ARBA00022840"/>
    </source>
</evidence>
<keyword evidence="6" id="KW-1278">Translocase</keyword>
<keyword evidence="2" id="KW-0813">Transport</keyword>
<evidence type="ECO:0000259" key="8">
    <source>
        <dbReference type="PROSITE" id="PS50893"/>
    </source>
</evidence>
<dbReference type="GO" id="GO:0005524">
    <property type="term" value="F:ATP binding"/>
    <property type="evidence" value="ECO:0007669"/>
    <property type="project" value="UniProtKB-KW"/>
</dbReference>
<sequence>MTIQALEKSSFRRITTAPRRRVLPQTSGGVAVTLQNLHKSFDHTEVLKGIDLHIPAGQFIAVIGKSGCGKSTLLRLIAGLDASTKGEISIGSGGETASRIVFQEPRLLPWAKVIDNVKLGLTGTPVRDSDQVLDLSLVTLDEVGLENKRDEWPSALSGGQKQRVALARALVSHPRLLALDEPLGALDALTRIDMQDLLEEVWLHQGFTAILVTHDVSEAVALADRVVLIDEGQIKLDIGIDVPRPRRRGSAILAEIEGKILDVLFEQDPGKQAG</sequence>
<dbReference type="Gene3D" id="3.40.50.300">
    <property type="entry name" value="P-loop containing nucleotide triphosphate hydrolases"/>
    <property type="match status" value="1"/>
</dbReference>
<dbReference type="PANTHER" id="PTHR42788:SF17">
    <property type="entry name" value="ALIPHATIC SULFONATES IMPORT ATP-BINDING PROTEIN SSUB"/>
    <property type="match status" value="1"/>
</dbReference>
<comment type="similarity">
    <text evidence="1">Belongs to the ABC transporter superfamily.</text>
</comment>
<dbReference type="SMART" id="SM00382">
    <property type="entry name" value="AAA"/>
    <property type="match status" value="1"/>
</dbReference>